<name>A0A699Z8F2_HAELA</name>
<evidence type="ECO:0000313" key="2">
    <source>
        <dbReference type="EMBL" id="GFH17845.1"/>
    </source>
</evidence>
<dbReference type="AlphaFoldDB" id="A0A699Z8F2"/>
<reference evidence="2 3" key="1">
    <citation type="submission" date="2020-02" db="EMBL/GenBank/DDBJ databases">
        <title>Draft genome sequence of Haematococcus lacustris strain NIES-144.</title>
        <authorList>
            <person name="Morimoto D."/>
            <person name="Nakagawa S."/>
            <person name="Yoshida T."/>
            <person name="Sawayama S."/>
        </authorList>
    </citation>
    <scope>NUCLEOTIDE SEQUENCE [LARGE SCALE GENOMIC DNA]</scope>
    <source>
        <strain evidence="2 3">NIES-144</strain>
    </source>
</reference>
<organism evidence="2 3">
    <name type="scientific">Haematococcus lacustris</name>
    <name type="common">Green alga</name>
    <name type="synonym">Haematococcus pluvialis</name>
    <dbReference type="NCBI Taxonomy" id="44745"/>
    <lineage>
        <taxon>Eukaryota</taxon>
        <taxon>Viridiplantae</taxon>
        <taxon>Chlorophyta</taxon>
        <taxon>core chlorophytes</taxon>
        <taxon>Chlorophyceae</taxon>
        <taxon>CS clade</taxon>
        <taxon>Chlamydomonadales</taxon>
        <taxon>Haematococcaceae</taxon>
        <taxon>Haematococcus</taxon>
    </lineage>
</organism>
<evidence type="ECO:0000313" key="3">
    <source>
        <dbReference type="Proteomes" id="UP000485058"/>
    </source>
</evidence>
<evidence type="ECO:0000256" key="1">
    <source>
        <dbReference type="SAM" id="MobiDB-lite"/>
    </source>
</evidence>
<comment type="caution">
    <text evidence="2">The sequence shown here is derived from an EMBL/GenBank/DDBJ whole genome shotgun (WGS) entry which is preliminary data.</text>
</comment>
<protein>
    <submittedName>
        <fullName evidence="2">Uncharacterized protein</fullName>
    </submittedName>
</protein>
<keyword evidence="3" id="KW-1185">Reference proteome</keyword>
<dbReference type="EMBL" id="BLLF01001211">
    <property type="protein sequence ID" value="GFH17845.1"/>
    <property type="molecule type" value="Genomic_DNA"/>
</dbReference>
<accession>A0A699Z8F2</accession>
<sequence length="87" mass="9789">MPAATHNSQPSHIHSPQIHSTCSRANPCRECWYGQLRSCRMQPNILLLATWALTCQRSRRIAQAAGDIQQPAHHSSKYGAKESSHER</sequence>
<feature type="region of interest" description="Disordered" evidence="1">
    <location>
        <begin position="1"/>
        <end position="23"/>
    </location>
</feature>
<proteinExistence type="predicted"/>
<dbReference type="Proteomes" id="UP000485058">
    <property type="component" value="Unassembled WGS sequence"/>
</dbReference>
<feature type="region of interest" description="Disordered" evidence="1">
    <location>
        <begin position="63"/>
        <end position="87"/>
    </location>
</feature>
<gene>
    <name evidence="2" type="ORF">HaLaN_14557</name>
</gene>